<evidence type="ECO:0008006" key="3">
    <source>
        <dbReference type="Google" id="ProtNLM"/>
    </source>
</evidence>
<name>A0ABR9JMV8_9ACTN</name>
<evidence type="ECO:0000313" key="1">
    <source>
        <dbReference type="EMBL" id="MBE1531897.1"/>
    </source>
</evidence>
<keyword evidence="2" id="KW-1185">Reference proteome</keyword>
<protein>
    <recommendedName>
        <fullName evidence="3">DUF3558 domain-containing protein</fullName>
    </recommendedName>
</protein>
<accession>A0ABR9JMV8</accession>
<proteinExistence type="predicted"/>
<reference evidence="1 2" key="1">
    <citation type="submission" date="2020-10" db="EMBL/GenBank/DDBJ databases">
        <title>Sequencing the genomes of 1000 actinobacteria strains.</title>
        <authorList>
            <person name="Klenk H.-P."/>
        </authorList>
    </citation>
    <scope>NUCLEOTIDE SEQUENCE [LARGE SCALE GENOMIC DNA]</scope>
    <source>
        <strain evidence="1 2">DSM 46744</strain>
    </source>
</reference>
<gene>
    <name evidence="1" type="ORF">H4W34_001730</name>
</gene>
<organism evidence="1 2">
    <name type="scientific">Actinomadura algeriensis</name>
    <dbReference type="NCBI Taxonomy" id="1679523"/>
    <lineage>
        <taxon>Bacteria</taxon>
        <taxon>Bacillati</taxon>
        <taxon>Actinomycetota</taxon>
        <taxon>Actinomycetes</taxon>
        <taxon>Streptosporangiales</taxon>
        <taxon>Thermomonosporaceae</taxon>
        <taxon>Actinomadura</taxon>
    </lineage>
</organism>
<evidence type="ECO:0000313" key="2">
    <source>
        <dbReference type="Proteomes" id="UP000627838"/>
    </source>
</evidence>
<comment type="caution">
    <text evidence="1">The sequence shown here is derived from an EMBL/GenBank/DDBJ whole genome shotgun (WGS) entry which is preliminary data.</text>
</comment>
<dbReference type="EMBL" id="JADBDZ010000001">
    <property type="protein sequence ID" value="MBE1531897.1"/>
    <property type="molecule type" value="Genomic_DNA"/>
</dbReference>
<sequence>MTERRLRGGRAKMAAGGIAAALVLIVALVLVRANQEPAPLDRLPDPPAGPAQVTAGPVTEKLPETCAVSAATVERLVRDPRMRMDGSQGTCEWAPGGDGEERRYLTIGIEMFRGAPPEASPPQQPGRTPVSAAMTAFAPKWSDVPARAVTGLGDEALAQISPSAGATVVARVGNAKVTVQYRDVGTPLSERAARDGAFAAAAEAVAGLGARGPARPALAPAPRPAPARTIPDLCASVSDGTLSALVEDGARTGSPTQGGALGVEGGKSRRCIWSSTERELEVSVTAMPDTELIEGPQQATRQYEMRYLDAHAEKTLSTHDEKRFLPVKGLGDQAFATHVPDVVPATVVFREGDLLAEVTYTGARGADPLDGRHALRGAYAAAQDLAKALPTP</sequence>
<dbReference type="RefSeq" id="WP_192758679.1">
    <property type="nucleotide sequence ID" value="NZ_JADBDZ010000001.1"/>
</dbReference>
<dbReference type="Proteomes" id="UP000627838">
    <property type="component" value="Unassembled WGS sequence"/>
</dbReference>